<dbReference type="PANTHER" id="PTHR10993:SF7">
    <property type="entry name" value="LIPOYLTRANSFERASE 2, MITOCHONDRIAL-RELATED"/>
    <property type="match status" value="1"/>
</dbReference>
<evidence type="ECO:0000256" key="3">
    <source>
        <dbReference type="ARBA" id="ARBA00023315"/>
    </source>
</evidence>
<keyword evidence="9" id="KW-1185">Reference proteome</keyword>
<evidence type="ECO:0000256" key="1">
    <source>
        <dbReference type="ARBA" id="ARBA00004821"/>
    </source>
</evidence>
<evidence type="ECO:0000256" key="4">
    <source>
        <dbReference type="ARBA" id="ARBA00024732"/>
    </source>
</evidence>
<reference evidence="9" key="1">
    <citation type="submission" date="2020-05" db="EMBL/GenBank/DDBJ databases">
        <title>Frigoriglobus tundricola gen. nov., sp. nov., a psychrotolerant cellulolytic planctomycete of the family Gemmataceae with two divergent copies of 16S rRNA gene.</title>
        <authorList>
            <person name="Kulichevskaya I.S."/>
            <person name="Ivanova A.A."/>
            <person name="Naumoff D.G."/>
            <person name="Beletsky A.V."/>
            <person name="Rijpstra W.I.C."/>
            <person name="Sinninghe Damste J.S."/>
            <person name="Mardanov A.V."/>
            <person name="Ravin N.V."/>
            <person name="Dedysh S.N."/>
        </authorList>
    </citation>
    <scope>NUCLEOTIDE SEQUENCE [LARGE SCALE GENOMIC DNA]</scope>
    <source>
        <strain evidence="9">PL17</strain>
    </source>
</reference>
<dbReference type="InterPro" id="IPR000544">
    <property type="entry name" value="Octanoyltransferase"/>
</dbReference>
<feature type="active site" description="Acyl-thioester intermediate" evidence="6">
    <location>
        <position position="185"/>
    </location>
</feature>
<dbReference type="SUPFAM" id="SSF55681">
    <property type="entry name" value="Class II aaRS and biotin synthetases"/>
    <property type="match status" value="1"/>
</dbReference>
<dbReference type="InterPro" id="IPR004143">
    <property type="entry name" value="BPL_LPL_catalytic"/>
</dbReference>
<evidence type="ECO:0000313" key="8">
    <source>
        <dbReference type="EMBL" id="QJX00727.1"/>
    </source>
</evidence>
<comment type="catalytic activity">
    <reaction evidence="5">
        <text>octanoyl-[ACP] + L-lysyl-[protein] = N(6)-octanoyl-L-lysyl-[protein] + holo-[ACP] + H(+)</text>
        <dbReference type="Rhea" id="RHEA:17665"/>
        <dbReference type="Rhea" id="RHEA-COMP:9636"/>
        <dbReference type="Rhea" id="RHEA-COMP:9685"/>
        <dbReference type="Rhea" id="RHEA-COMP:9752"/>
        <dbReference type="Rhea" id="RHEA-COMP:9928"/>
        <dbReference type="ChEBI" id="CHEBI:15378"/>
        <dbReference type="ChEBI" id="CHEBI:29969"/>
        <dbReference type="ChEBI" id="CHEBI:64479"/>
        <dbReference type="ChEBI" id="CHEBI:78463"/>
        <dbReference type="ChEBI" id="CHEBI:78809"/>
        <dbReference type="EC" id="2.3.1.181"/>
    </reaction>
</comment>
<dbReference type="PIRSF" id="PIRSF016262">
    <property type="entry name" value="LPLase"/>
    <property type="match status" value="1"/>
</dbReference>
<dbReference type="GO" id="GO:0033819">
    <property type="term" value="F:lipoyl(octanoyl) transferase activity"/>
    <property type="evidence" value="ECO:0007669"/>
    <property type="project" value="UniProtKB-EC"/>
</dbReference>
<evidence type="ECO:0000259" key="7">
    <source>
        <dbReference type="PROSITE" id="PS51733"/>
    </source>
</evidence>
<dbReference type="Proteomes" id="UP000503447">
    <property type="component" value="Chromosome"/>
</dbReference>
<dbReference type="PROSITE" id="PS51733">
    <property type="entry name" value="BPL_LPL_CATALYTIC"/>
    <property type="match status" value="1"/>
</dbReference>
<gene>
    <name evidence="8" type="ORF">FTUN_8359</name>
</gene>
<protein>
    <recommendedName>
        <fullName evidence="5">Octanoyltransferase</fullName>
        <ecNumber evidence="5">2.3.1.181</ecNumber>
    </recommendedName>
</protein>
<evidence type="ECO:0000313" key="9">
    <source>
        <dbReference type="Proteomes" id="UP000503447"/>
    </source>
</evidence>
<dbReference type="UniPathway" id="UPA00538">
    <property type="reaction ID" value="UER00592"/>
</dbReference>
<comment type="pathway">
    <text evidence="1 5">Protein modification; protein lipoylation via endogenous pathway; protein N(6)-(lipoyl)lysine from octanoyl-[acyl-carrier-protein]: step 1/2.</text>
</comment>
<evidence type="ECO:0000256" key="5">
    <source>
        <dbReference type="PIRNR" id="PIRNR016262"/>
    </source>
</evidence>
<dbReference type="EMBL" id="CP053452">
    <property type="protein sequence ID" value="QJX00727.1"/>
    <property type="molecule type" value="Genomic_DNA"/>
</dbReference>
<dbReference type="AlphaFoldDB" id="A0A6M5Z4L2"/>
<keyword evidence="3 5" id="KW-0012">Acyltransferase</keyword>
<dbReference type="EC" id="2.3.1.181" evidence="5"/>
<evidence type="ECO:0000256" key="2">
    <source>
        <dbReference type="ARBA" id="ARBA00022679"/>
    </source>
</evidence>
<dbReference type="GO" id="GO:0009249">
    <property type="term" value="P:protein lipoylation"/>
    <property type="evidence" value="ECO:0007669"/>
    <property type="project" value="InterPro"/>
</dbReference>
<dbReference type="KEGG" id="ftj:FTUN_8359"/>
<organism evidence="8 9">
    <name type="scientific">Frigoriglobus tundricola</name>
    <dbReference type="NCBI Taxonomy" id="2774151"/>
    <lineage>
        <taxon>Bacteria</taxon>
        <taxon>Pseudomonadati</taxon>
        <taxon>Planctomycetota</taxon>
        <taxon>Planctomycetia</taxon>
        <taxon>Gemmatales</taxon>
        <taxon>Gemmataceae</taxon>
        <taxon>Frigoriglobus</taxon>
    </lineage>
</organism>
<comment type="function">
    <text evidence="4 5">Catalyzes the transfer of endogenously produced octanoic acid from octanoyl-acyl-carrier-protein onto the lipoyl domains of lipoate-dependent enzymes. Lipoyl-ACP can also act as a substrate although octanoyl-ACP is likely to be the physiological substrate.</text>
</comment>
<dbReference type="InterPro" id="IPR045864">
    <property type="entry name" value="aa-tRNA-synth_II/BPL/LPL"/>
</dbReference>
<keyword evidence="2 5" id="KW-0808">Transferase</keyword>
<evidence type="ECO:0000256" key="6">
    <source>
        <dbReference type="PIRSR" id="PIRSR016262-1"/>
    </source>
</evidence>
<dbReference type="PANTHER" id="PTHR10993">
    <property type="entry name" value="OCTANOYLTRANSFERASE"/>
    <property type="match status" value="1"/>
</dbReference>
<dbReference type="Gene3D" id="3.30.930.10">
    <property type="entry name" value="Bira Bifunctional Protein, Domain 2"/>
    <property type="match status" value="1"/>
</dbReference>
<feature type="domain" description="BPL/LPL catalytic" evidence="7">
    <location>
        <begin position="43"/>
        <end position="224"/>
    </location>
</feature>
<name>A0A6M5Z4L2_9BACT</name>
<accession>A0A6M5Z4L2</accession>
<sequence>MTAREEPSEFVAPRSLAGYLLGAPTFDALLALQRRLVYDVSGDRDTASLVICDHPTGITIGREGSVSHVRPNPNELAARGWPVHWVARGGGAMLHLPGQVACYPVFALDALNLTAGRFVAELQAVARDLCGEFGVEAVADPERPGVRANGRRIAHVGVAVRNWVTSFGLVVNVNPDLAPFRSVRCDGDPVPMTSLARESALRVRVSGVRQRLLELIATRFGFDRVSVFHNHPAALPHPTRHAIPHGS</sequence>
<proteinExistence type="inferred from homology"/>
<dbReference type="RefSeq" id="WP_171475423.1">
    <property type="nucleotide sequence ID" value="NZ_CP053452.2"/>
</dbReference>
<dbReference type="Pfam" id="PF21948">
    <property type="entry name" value="LplA-B_cat"/>
    <property type="match status" value="1"/>
</dbReference>
<comment type="similarity">
    <text evidence="5">Belongs to the LipB family.</text>
</comment>